<keyword evidence="2" id="KW-1185">Reference proteome</keyword>
<evidence type="ECO:0000313" key="1">
    <source>
        <dbReference type="EMBL" id="QIN82403.1"/>
    </source>
</evidence>
<name>A0A6G8Q7H9_9ACTN</name>
<proteinExistence type="predicted"/>
<dbReference type="EMBL" id="CP045119">
    <property type="protein sequence ID" value="QIN82403.1"/>
    <property type="molecule type" value="Genomic_DNA"/>
</dbReference>
<dbReference type="RefSeq" id="WP_166174708.1">
    <property type="nucleotide sequence ID" value="NZ_CP045119.1"/>
</dbReference>
<reference evidence="1 2" key="1">
    <citation type="submission" date="2019-10" db="EMBL/GenBank/DDBJ databases">
        <title>Rubrobacter sp nov SCSIO 52090 isolated from a deep-sea sediment in the South China Sea.</title>
        <authorList>
            <person name="Chen R.W."/>
        </authorList>
    </citation>
    <scope>NUCLEOTIDE SEQUENCE [LARGE SCALE GENOMIC DNA]</scope>
    <source>
        <strain evidence="1 2">SCSIO 52909</strain>
    </source>
</reference>
<evidence type="ECO:0000313" key="2">
    <source>
        <dbReference type="Proteomes" id="UP000501452"/>
    </source>
</evidence>
<dbReference type="KEGG" id="rub:GBA63_06885"/>
<dbReference type="AlphaFoldDB" id="A0A6G8Q7H9"/>
<gene>
    <name evidence="1" type="ORF">GBA63_06885</name>
</gene>
<dbReference type="Proteomes" id="UP000501452">
    <property type="component" value="Chromosome"/>
</dbReference>
<sequence>MSGNGEIKEAADRVLREVVEQEGGVPGVVAMATTTCVPSSAVSYQRAAASPPLSAVSGQLFGFAES</sequence>
<organism evidence="1 2">
    <name type="scientific">Rubrobacter tropicus</name>
    <dbReference type="NCBI Taxonomy" id="2653851"/>
    <lineage>
        <taxon>Bacteria</taxon>
        <taxon>Bacillati</taxon>
        <taxon>Actinomycetota</taxon>
        <taxon>Rubrobacteria</taxon>
        <taxon>Rubrobacterales</taxon>
        <taxon>Rubrobacteraceae</taxon>
        <taxon>Rubrobacter</taxon>
    </lineage>
</organism>
<protein>
    <submittedName>
        <fullName evidence="1">Uncharacterized protein</fullName>
    </submittedName>
</protein>
<accession>A0A6G8Q7H9</accession>